<dbReference type="PANTHER" id="PTHR12243:SF60">
    <property type="entry name" value="SI:CH211-15D5.12-RELATED"/>
    <property type="match status" value="1"/>
</dbReference>
<evidence type="ECO:0000313" key="3">
    <source>
        <dbReference type="Proteomes" id="UP000215335"/>
    </source>
</evidence>
<dbReference type="GO" id="GO:0005667">
    <property type="term" value="C:transcription regulator complex"/>
    <property type="evidence" value="ECO:0007669"/>
    <property type="project" value="TreeGrafter"/>
</dbReference>
<proteinExistence type="predicted"/>
<dbReference type="GO" id="GO:0006357">
    <property type="term" value="P:regulation of transcription by RNA polymerase II"/>
    <property type="evidence" value="ECO:0007669"/>
    <property type="project" value="TreeGrafter"/>
</dbReference>
<protein>
    <recommendedName>
        <fullName evidence="1">MADF domain-containing protein</fullName>
    </recommendedName>
</protein>
<dbReference type="InterPro" id="IPR039353">
    <property type="entry name" value="TF_Adf1"/>
</dbReference>
<dbReference type="STRING" id="543379.A0A232EUF7"/>
<dbReference type="AlphaFoldDB" id="A0A232EUF7"/>
<comment type="caution">
    <text evidence="2">The sequence shown here is derived from an EMBL/GenBank/DDBJ whole genome shotgun (WGS) entry which is preliminary data.</text>
</comment>
<dbReference type="GO" id="GO:0005634">
    <property type="term" value="C:nucleus"/>
    <property type="evidence" value="ECO:0007669"/>
    <property type="project" value="TreeGrafter"/>
</dbReference>
<reference evidence="2 3" key="1">
    <citation type="journal article" date="2017" name="Curr. Biol.">
        <title>The Evolution of Venom by Co-option of Single-Copy Genes.</title>
        <authorList>
            <person name="Martinson E.O."/>
            <person name="Mrinalini"/>
            <person name="Kelkar Y.D."/>
            <person name="Chang C.H."/>
            <person name="Werren J.H."/>
        </authorList>
    </citation>
    <scope>NUCLEOTIDE SEQUENCE [LARGE SCALE GENOMIC DNA]</scope>
    <source>
        <strain evidence="2 3">Alberta</strain>
        <tissue evidence="2">Whole body</tissue>
    </source>
</reference>
<accession>A0A232EUF7</accession>
<evidence type="ECO:0000259" key="1">
    <source>
        <dbReference type="PROSITE" id="PS51029"/>
    </source>
</evidence>
<evidence type="ECO:0000313" key="2">
    <source>
        <dbReference type="EMBL" id="OXU21974.1"/>
    </source>
</evidence>
<sequence length="262" mass="29530">MPSSDKLPQQYSSRLLCRLRSTMAEKQMKSKGIPPKTLVSLVKGYPCLYGGSNHDYNDNQKKEECFNAIANSLNNRSGSKSVTGDSVKSRWESLRRSYSRGINTNSNTNGYYLAKKMYFLAPHMKKRKIGNKEVDEVVGEDLHYEDVLRVMKHKNAAVKIVPSTNTNIQKNSPIETAVIKKNIPAPTTAGMKEITNLMDSDINSYAEDNCYLLPIEEALKEISPGDLLRCTNEILGIIDKFSSSNKLFLLILDTRTRKHFSI</sequence>
<name>A0A232EUF7_9HYME</name>
<dbReference type="PANTHER" id="PTHR12243">
    <property type="entry name" value="MADF DOMAIN TRANSCRIPTION FACTOR"/>
    <property type="match status" value="1"/>
</dbReference>
<dbReference type="Proteomes" id="UP000215335">
    <property type="component" value="Unassembled WGS sequence"/>
</dbReference>
<gene>
    <name evidence="2" type="ORF">TSAR_011796</name>
</gene>
<dbReference type="EMBL" id="NNAY01002136">
    <property type="protein sequence ID" value="OXU21974.1"/>
    <property type="molecule type" value="Genomic_DNA"/>
</dbReference>
<dbReference type="Pfam" id="PF10545">
    <property type="entry name" value="MADF_DNA_bdg"/>
    <property type="match status" value="1"/>
</dbReference>
<dbReference type="PROSITE" id="PS51029">
    <property type="entry name" value="MADF"/>
    <property type="match status" value="1"/>
</dbReference>
<feature type="domain" description="MADF" evidence="1">
    <location>
        <begin position="37"/>
        <end position="125"/>
    </location>
</feature>
<keyword evidence="3" id="KW-1185">Reference proteome</keyword>
<dbReference type="InterPro" id="IPR006578">
    <property type="entry name" value="MADF-dom"/>
</dbReference>
<dbReference type="SMART" id="SM00595">
    <property type="entry name" value="MADF"/>
    <property type="match status" value="1"/>
</dbReference>
<organism evidence="2 3">
    <name type="scientific">Trichomalopsis sarcophagae</name>
    <dbReference type="NCBI Taxonomy" id="543379"/>
    <lineage>
        <taxon>Eukaryota</taxon>
        <taxon>Metazoa</taxon>
        <taxon>Ecdysozoa</taxon>
        <taxon>Arthropoda</taxon>
        <taxon>Hexapoda</taxon>
        <taxon>Insecta</taxon>
        <taxon>Pterygota</taxon>
        <taxon>Neoptera</taxon>
        <taxon>Endopterygota</taxon>
        <taxon>Hymenoptera</taxon>
        <taxon>Apocrita</taxon>
        <taxon>Proctotrupomorpha</taxon>
        <taxon>Chalcidoidea</taxon>
        <taxon>Pteromalidae</taxon>
        <taxon>Pteromalinae</taxon>
        <taxon>Trichomalopsis</taxon>
    </lineage>
</organism>